<name>A0AAV7P243_PLEWA</name>
<keyword evidence="2" id="KW-1185">Reference proteome</keyword>
<evidence type="ECO:0008006" key="3">
    <source>
        <dbReference type="Google" id="ProtNLM"/>
    </source>
</evidence>
<protein>
    <recommendedName>
        <fullName evidence="3">Secreted protein</fullName>
    </recommendedName>
</protein>
<gene>
    <name evidence="1" type="ORF">NDU88_000196</name>
</gene>
<sequence length="74" mass="8110">MCFSAVRVELPLRALGSAVYLARALAQRVVVDATVVSAHVRECRVPERAAAHAQHDRARARPCLREWACAARAC</sequence>
<organism evidence="1 2">
    <name type="scientific">Pleurodeles waltl</name>
    <name type="common">Iberian ribbed newt</name>
    <dbReference type="NCBI Taxonomy" id="8319"/>
    <lineage>
        <taxon>Eukaryota</taxon>
        <taxon>Metazoa</taxon>
        <taxon>Chordata</taxon>
        <taxon>Craniata</taxon>
        <taxon>Vertebrata</taxon>
        <taxon>Euteleostomi</taxon>
        <taxon>Amphibia</taxon>
        <taxon>Batrachia</taxon>
        <taxon>Caudata</taxon>
        <taxon>Salamandroidea</taxon>
        <taxon>Salamandridae</taxon>
        <taxon>Pleurodelinae</taxon>
        <taxon>Pleurodeles</taxon>
    </lineage>
</organism>
<comment type="caution">
    <text evidence="1">The sequence shown here is derived from an EMBL/GenBank/DDBJ whole genome shotgun (WGS) entry which is preliminary data.</text>
</comment>
<dbReference type="EMBL" id="JANPWB010000011">
    <property type="protein sequence ID" value="KAJ1121676.1"/>
    <property type="molecule type" value="Genomic_DNA"/>
</dbReference>
<dbReference type="AlphaFoldDB" id="A0AAV7P243"/>
<accession>A0AAV7P243</accession>
<dbReference type="Proteomes" id="UP001066276">
    <property type="component" value="Chromosome 7"/>
</dbReference>
<evidence type="ECO:0000313" key="2">
    <source>
        <dbReference type="Proteomes" id="UP001066276"/>
    </source>
</evidence>
<reference evidence="1" key="1">
    <citation type="journal article" date="2022" name="bioRxiv">
        <title>Sequencing and chromosome-scale assembly of the giantPleurodeles waltlgenome.</title>
        <authorList>
            <person name="Brown T."/>
            <person name="Elewa A."/>
            <person name="Iarovenko S."/>
            <person name="Subramanian E."/>
            <person name="Araus A.J."/>
            <person name="Petzold A."/>
            <person name="Susuki M."/>
            <person name="Suzuki K.-i.T."/>
            <person name="Hayashi T."/>
            <person name="Toyoda A."/>
            <person name="Oliveira C."/>
            <person name="Osipova E."/>
            <person name="Leigh N.D."/>
            <person name="Simon A."/>
            <person name="Yun M.H."/>
        </authorList>
    </citation>
    <scope>NUCLEOTIDE SEQUENCE</scope>
    <source>
        <strain evidence="1">20211129_DDA</strain>
        <tissue evidence="1">Liver</tissue>
    </source>
</reference>
<evidence type="ECO:0000313" key="1">
    <source>
        <dbReference type="EMBL" id="KAJ1121676.1"/>
    </source>
</evidence>
<proteinExistence type="predicted"/>